<dbReference type="InParanoid" id="A3LZB9"/>
<organism evidence="5 6">
    <name type="scientific">Scheffersomyces stipitis (strain ATCC 58785 / CBS 6054 / NBRC 10063 / NRRL Y-11545)</name>
    <name type="common">Yeast</name>
    <name type="synonym">Pichia stipitis</name>
    <dbReference type="NCBI Taxonomy" id="322104"/>
    <lineage>
        <taxon>Eukaryota</taxon>
        <taxon>Fungi</taxon>
        <taxon>Dikarya</taxon>
        <taxon>Ascomycota</taxon>
        <taxon>Saccharomycotina</taxon>
        <taxon>Pichiomycetes</taxon>
        <taxon>Debaryomycetaceae</taxon>
        <taxon>Scheffersomyces</taxon>
    </lineage>
</organism>
<keyword evidence="1 4" id="KW-0853">WD repeat</keyword>
<evidence type="ECO:0000313" key="5">
    <source>
        <dbReference type="EMBL" id="ABN68128.2"/>
    </source>
</evidence>
<dbReference type="InterPro" id="IPR040132">
    <property type="entry name" value="Tex1/THOC3"/>
</dbReference>
<feature type="repeat" description="WD" evidence="4">
    <location>
        <begin position="218"/>
        <end position="250"/>
    </location>
</feature>
<dbReference type="eggNOG" id="KOG1407">
    <property type="taxonomic scope" value="Eukaryota"/>
</dbReference>
<dbReference type="STRING" id="322104.A3LZB9"/>
<evidence type="ECO:0000256" key="1">
    <source>
        <dbReference type="ARBA" id="ARBA00022574"/>
    </source>
</evidence>
<dbReference type="HOGENOM" id="CLU_071878_0_0_1"/>
<dbReference type="SUPFAM" id="SSF50978">
    <property type="entry name" value="WD40 repeat-like"/>
    <property type="match status" value="1"/>
</dbReference>
<dbReference type="InterPro" id="IPR036322">
    <property type="entry name" value="WD40_repeat_dom_sf"/>
</dbReference>
<dbReference type="KEGG" id="pic:PICST_49400"/>
<dbReference type="EMBL" id="CP000501">
    <property type="protein sequence ID" value="ABN68128.2"/>
    <property type="molecule type" value="Genomic_DNA"/>
</dbReference>
<accession>A3LZB9</accession>
<dbReference type="PROSITE" id="PS50082">
    <property type="entry name" value="WD_REPEATS_2"/>
    <property type="match status" value="3"/>
</dbReference>
<protein>
    <submittedName>
        <fullName evidence="5">Uncharacterized protein</fullName>
    </submittedName>
</protein>
<dbReference type="GO" id="GO:0006406">
    <property type="term" value="P:mRNA export from nucleus"/>
    <property type="evidence" value="ECO:0007669"/>
    <property type="project" value="InterPro"/>
</dbReference>
<keyword evidence="6" id="KW-1185">Reference proteome</keyword>
<dbReference type="PANTHER" id="PTHR22839:SF0">
    <property type="entry name" value="THO COMPLEX SUBUNIT 3"/>
    <property type="match status" value="1"/>
</dbReference>
<comment type="similarity">
    <text evidence="3">Belongs to the THOC3 family.</text>
</comment>
<feature type="repeat" description="WD" evidence="4">
    <location>
        <begin position="29"/>
        <end position="61"/>
    </location>
</feature>
<dbReference type="Pfam" id="PF00400">
    <property type="entry name" value="WD40"/>
    <property type="match status" value="4"/>
</dbReference>
<dbReference type="RefSeq" id="XP_001386157.2">
    <property type="nucleotide sequence ID" value="XM_001386120.1"/>
</dbReference>
<dbReference type="FunCoup" id="A3LZB9">
    <property type="interactions" value="729"/>
</dbReference>
<dbReference type="AlphaFoldDB" id="A3LZB9"/>
<evidence type="ECO:0000313" key="6">
    <source>
        <dbReference type="Proteomes" id="UP000002258"/>
    </source>
</evidence>
<dbReference type="PANTHER" id="PTHR22839">
    <property type="entry name" value="THO COMPLEX SUBUNIT 3 THO3"/>
    <property type="match status" value="1"/>
</dbReference>
<feature type="repeat" description="WD" evidence="4">
    <location>
        <begin position="74"/>
        <end position="116"/>
    </location>
</feature>
<dbReference type="SMART" id="SM00320">
    <property type="entry name" value="WD40"/>
    <property type="match status" value="6"/>
</dbReference>
<dbReference type="InterPro" id="IPR001680">
    <property type="entry name" value="WD40_rpt"/>
</dbReference>
<dbReference type="GeneID" id="4840795"/>
<dbReference type="InterPro" id="IPR015943">
    <property type="entry name" value="WD40/YVTN_repeat-like_dom_sf"/>
</dbReference>
<dbReference type="OrthoDB" id="340259at2759"/>
<dbReference type="OMA" id="WNADGRH"/>
<dbReference type="GO" id="GO:0000445">
    <property type="term" value="C:THO complex part of transcription export complex"/>
    <property type="evidence" value="ECO:0007669"/>
    <property type="project" value="TreeGrafter"/>
</dbReference>
<dbReference type="Gene3D" id="2.130.10.10">
    <property type="entry name" value="YVTN repeat-like/Quinoprotein amine dehydrogenase"/>
    <property type="match status" value="2"/>
</dbReference>
<sequence length="341" mass="37992">MSKVISKTNRSFFNNLAPVQIKDKPLAGHTSSSSEIILISINNTGTRLVTSRTDKSIRIWKCNPDRLSDPLIIEDAHTRPIESVAWNPKTEHSFVTVGRDTYVKLWKGHTGSLERQIKVEKTLKQSDATMLIHVSYSPDGELLAVVDRDSTLFLYSVAQNYKKVHETRLAEHVYEIQWFHEGHSYFICALHDGTLPIYKVTDVEDSDGDVHLELKTQLTGHRSSATAVKIDPRGTYLAVGSSEGVISLWNTATMLNSKVITDVDESISSLGISRDGAYVASSYDNGSNIIIYDNEAGKKVYEVPNSMSGKMAFSCITWFPNKTSFAYTSDFGTTLTLMKKP</sequence>
<dbReference type="PROSITE" id="PS50294">
    <property type="entry name" value="WD_REPEATS_REGION"/>
    <property type="match status" value="2"/>
</dbReference>
<dbReference type="Proteomes" id="UP000002258">
    <property type="component" value="Chromosome 7"/>
</dbReference>
<gene>
    <name evidence="5" type="ORF">PICST_49400</name>
</gene>
<evidence type="ECO:0000256" key="4">
    <source>
        <dbReference type="PROSITE-ProRule" id="PRU00221"/>
    </source>
</evidence>
<evidence type="ECO:0000256" key="2">
    <source>
        <dbReference type="ARBA" id="ARBA00022737"/>
    </source>
</evidence>
<evidence type="ECO:0000256" key="3">
    <source>
        <dbReference type="ARBA" id="ARBA00046343"/>
    </source>
</evidence>
<keyword evidence="2" id="KW-0677">Repeat</keyword>
<name>A3LZB9_PICST</name>
<reference evidence="5 6" key="1">
    <citation type="journal article" date="2007" name="Nat. Biotechnol.">
        <title>Genome sequence of the lignocellulose-bioconverting and xylose-fermenting yeast Pichia stipitis.</title>
        <authorList>
            <person name="Jeffries T.W."/>
            <person name="Grigoriev I.V."/>
            <person name="Grimwood J."/>
            <person name="Laplaza J.M."/>
            <person name="Aerts A."/>
            <person name="Salamov A."/>
            <person name="Schmutz J."/>
            <person name="Lindquist E."/>
            <person name="Dehal P."/>
            <person name="Shapiro H."/>
            <person name="Jin Y.S."/>
            <person name="Passoth V."/>
            <person name="Richardson P.M."/>
        </authorList>
    </citation>
    <scope>NUCLEOTIDE SEQUENCE [LARGE SCALE GENOMIC DNA]</scope>
    <source>
        <strain evidence="6">ATCC 58785 / CBS 6054 / NBRC 10063 / NRRL Y-11545</strain>
    </source>
</reference>
<proteinExistence type="inferred from homology"/>